<feature type="region of interest" description="Disordered" evidence="1">
    <location>
        <begin position="125"/>
        <end position="157"/>
    </location>
</feature>
<protein>
    <submittedName>
        <fullName evidence="2">Uncharacterized protein</fullName>
    </submittedName>
</protein>
<gene>
    <name evidence="2" type="ORF">AWC38_SpisGene2459</name>
</gene>
<evidence type="ECO:0000313" key="3">
    <source>
        <dbReference type="Proteomes" id="UP000225706"/>
    </source>
</evidence>
<dbReference type="Proteomes" id="UP000225706">
    <property type="component" value="Unassembled WGS sequence"/>
</dbReference>
<dbReference type="EMBL" id="LSMT01000020">
    <property type="protein sequence ID" value="PFX32678.1"/>
    <property type="molecule type" value="Genomic_DNA"/>
</dbReference>
<dbReference type="OrthoDB" id="406044at2759"/>
<reference evidence="3" key="1">
    <citation type="journal article" date="2017" name="bioRxiv">
        <title>Comparative analysis of the genomes of Stylophora pistillata and Acropora digitifera provides evidence for extensive differences between species of corals.</title>
        <authorList>
            <person name="Voolstra C.R."/>
            <person name="Li Y."/>
            <person name="Liew Y.J."/>
            <person name="Baumgarten S."/>
            <person name="Zoccola D."/>
            <person name="Flot J.-F."/>
            <person name="Tambutte S."/>
            <person name="Allemand D."/>
            <person name="Aranda M."/>
        </authorList>
    </citation>
    <scope>NUCLEOTIDE SEQUENCE [LARGE SCALE GENOMIC DNA]</scope>
</reference>
<keyword evidence="3" id="KW-1185">Reference proteome</keyword>
<comment type="caution">
    <text evidence="2">The sequence shown here is derived from an EMBL/GenBank/DDBJ whole genome shotgun (WGS) entry which is preliminary data.</text>
</comment>
<evidence type="ECO:0000256" key="1">
    <source>
        <dbReference type="SAM" id="MobiDB-lite"/>
    </source>
</evidence>
<dbReference type="Gene3D" id="2.20.110.10">
    <property type="entry name" value="Histone H3 K4-specific methyltransferase SET7/9 N-terminal domain"/>
    <property type="match status" value="1"/>
</dbReference>
<dbReference type="SUPFAM" id="SSF82185">
    <property type="entry name" value="Histone H3 K4-specific methyltransferase SET7/9 N-terminal domain"/>
    <property type="match status" value="1"/>
</dbReference>
<sequence length="157" mass="17423">MGATCSRCCLCYCCKLIEFGESFRCRHPCCFQYCEPCFHCGDCCDAEDDFLFVKETEQVSREEDAVVYLNGDKYTGAMHNNKKHGYGELTRKDGTSLKGYFVADHFIGETPADNLAEVGASNHQTNSALKQGGPIVSRRELQPLASTDGPEEPLQDT</sequence>
<accession>A0A2B4SVT6</accession>
<dbReference type="AlphaFoldDB" id="A0A2B4SVT6"/>
<organism evidence="2 3">
    <name type="scientific">Stylophora pistillata</name>
    <name type="common">Smooth cauliflower coral</name>
    <dbReference type="NCBI Taxonomy" id="50429"/>
    <lineage>
        <taxon>Eukaryota</taxon>
        <taxon>Metazoa</taxon>
        <taxon>Cnidaria</taxon>
        <taxon>Anthozoa</taxon>
        <taxon>Hexacorallia</taxon>
        <taxon>Scleractinia</taxon>
        <taxon>Astrocoeniina</taxon>
        <taxon>Pocilloporidae</taxon>
        <taxon>Stylophora</taxon>
    </lineage>
</organism>
<proteinExistence type="predicted"/>
<evidence type="ECO:0000313" key="2">
    <source>
        <dbReference type="EMBL" id="PFX32678.1"/>
    </source>
</evidence>
<name>A0A2B4SVT6_STYPI</name>